<evidence type="ECO:0000256" key="3">
    <source>
        <dbReference type="ARBA" id="ARBA00022729"/>
    </source>
</evidence>
<keyword evidence="10" id="KW-0472">Membrane</keyword>
<feature type="disulfide bond" evidence="8">
    <location>
        <begin position="670"/>
        <end position="697"/>
    </location>
</feature>
<evidence type="ECO:0000259" key="13">
    <source>
        <dbReference type="PROSITE" id="PS50923"/>
    </source>
</evidence>
<evidence type="ECO:0000256" key="9">
    <source>
        <dbReference type="SAM" id="MobiDB-lite"/>
    </source>
</evidence>
<feature type="domain" description="Sushi" evidence="13">
    <location>
        <begin position="839"/>
        <end position="898"/>
    </location>
</feature>
<evidence type="ECO:0000256" key="6">
    <source>
        <dbReference type="ARBA" id="ARBA00023157"/>
    </source>
</evidence>
<dbReference type="InterPro" id="IPR001304">
    <property type="entry name" value="C-type_lectin-like"/>
</dbReference>
<dbReference type="Gene3D" id="2.10.70.10">
    <property type="entry name" value="Complement Module, domain 1"/>
    <property type="match status" value="11"/>
</dbReference>
<dbReference type="InterPro" id="IPR035976">
    <property type="entry name" value="Sushi/SCR/CCP_sf"/>
</dbReference>
<feature type="disulfide bond" evidence="8">
    <location>
        <begin position="612"/>
        <end position="639"/>
    </location>
</feature>
<evidence type="ECO:0000256" key="11">
    <source>
        <dbReference type="SAM" id="SignalP"/>
    </source>
</evidence>
<feature type="domain" description="Sushi" evidence="13">
    <location>
        <begin position="524"/>
        <end position="581"/>
    </location>
</feature>
<evidence type="ECO:0000313" key="15">
    <source>
        <dbReference type="Proteomes" id="UP001153712"/>
    </source>
</evidence>
<keyword evidence="6 8" id="KW-1015">Disulfide bond</keyword>
<dbReference type="InterPro" id="IPR008979">
    <property type="entry name" value="Galactose-bd-like_sf"/>
</dbReference>
<dbReference type="SUPFAM" id="SSF56436">
    <property type="entry name" value="C-type lectin-like"/>
    <property type="match status" value="1"/>
</dbReference>
<evidence type="ECO:0000256" key="10">
    <source>
        <dbReference type="SAM" id="Phobius"/>
    </source>
</evidence>
<dbReference type="PROSITE" id="PS50923">
    <property type="entry name" value="SUSHI"/>
    <property type="match status" value="11"/>
</dbReference>
<accession>A0A9N9TKW9</accession>
<dbReference type="InterPro" id="IPR018378">
    <property type="entry name" value="C-type_lectin_CS"/>
</dbReference>
<dbReference type="OrthoDB" id="406096at2759"/>
<keyword evidence="15" id="KW-1185">Reference proteome</keyword>
<feature type="disulfide bond" evidence="8">
    <location>
        <begin position="54"/>
        <end position="81"/>
    </location>
</feature>
<reference evidence="14" key="1">
    <citation type="submission" date="2022-01" db="EMBL/GenBank/DDBJ databases">
        <authorList>
            <person name="King R."/>
        </authorList>
    </citation>
    <scope>NUCLEOTIDE SEQUENCE</scope>
</reference>
<dbReference type="SUPFAM" id="SSF57535">
    <property type="entry name" value="Complement control module/SCR domain"/>
    <property type="match status" value="11"/>
</dbReference>
<dbReference type="PANTHER" id="PTHR19325:SF575">
    <property type="entry name" value="LOCOMOTION-RELATED PROTEIN HIKARU GENKI"/>
    <property type="match status" value="1"/>
</dbReference>
<dbReference type="CDD" id="cd00033">
    <property type="entry name" value="CCP"/>
    <property type="match status" value="11"/>
</dbReference>
<dbReference type="InterPro" id="IPR006585">
    <property type="entry name" value="FTP1"/>
</dbReference>
<dbReference type="FunFam" id="2.60.120.260:FF:000105">
    <property type="entry name" value="Sushi, von Willebrand factor type A, EGF and pentraxin domain-containing protein 1"/>
    <property type="match status" value="1"/>
</dbReference>
<dbReference type="GO" id="GO:0046872">
    <property type="term" value="F:metal ion binding"/>
    <property type="evidence" value="ECO:0007669"/>
    <property type="project" value="UniProtKB-KW"/>
</dbReference>
<feature type="domain" description="Sushi" evidence="13">
    <location>
        <begin position="760"/>
        <end position="838"/>
    </location>
</feature>
<feature type="transmembrane region" description="Helical" evidence="10">
    <location>
        <begin position="1030"/>
        <end position="1049"/>
    </location>
</feature>
<evidence type="ECO:0000256" key="7">
    <source>
        <dbReference type="ARBA" id="ARBA00023180"/>
    </source>
</evidence>
<feature type="domain" description="Sushi" evidence="13">
    <location>
        <begin position="582"/>
        <end position="641"/>
    </location>
</feature>
<dbReference type="Pfam" id="PF00059">
    <property type="entry name" value="Lectin_C"/>
    <property type="match status" value="1"/>
</dbReference>
<dbReference type="SMART" id="SM00034">
    <property type="entry name" value="CLECT"/>
    <property type="match status" value="1"/>
</dbReference>
<dbReference type="InterPro" id="IPR016187">
    <property type="entry name" value="CTDL_fold"/>
</dbReference>
<dbReference type="Pfam" id="PF00084">
    <property type="entry name" value="Sushi"/>
    <property type="match status" value="11"/>
</dbReference>
<dbReference type="InterPro" id="IPR016186">
    <property type="entry name" value="C-type_lectin-like/link_sf"/>
</dbReference>
<keyword evidence="5" id="KW-0106">Calcium</keyword>
<dbReference type="PROSITE" id="PS00615">
    <property type="entry name" value="C_TYPE_LECTIN_1"/>
    <property type="match status" value="1"/>
</dbReference>
<keyword evidence="3 11" id="KW-0732">Signal</keyword>
<keyword evidence="4" id="KW-0677">Repeat</keyword>
<keyword evidence="1 8" id="KW-0768">Sushi</keyword>
<dbReference type="Gene3D" id="2.60.120.260">
    <property type="entry name" value="Galactose-binding domain-like"/>
    <property type="match status" value="1"/>
</dbReference>
<dbReference type="CDD" id="cd00037">
    <property type="entry name" value="CLECT"/>
    <property type="match status" value="1"/>
</dbReference>
<feature type="disulfide bond" evidence="8">
    <location>
        <begin position="465"/>
        <end position="508"/>
    </location>
</feature>
<dbReference type="PROSITE" id="PS50041">
    <property type="entry name" value="C_TYPE_LECTIN_2"/>
    <property type="match status" value="1"/>
</dbReference>
<feature type="domain" description="C-type lectin" evidence="12">
    <location>
        <begin position="276"/>
        <end position="392"/>
    </location>
</feature>
<feature type="disulfide bond" evidence="8">
    <location>
        <begin position="552"/>
        <end position="579"/>
    </location>
</feature>
<dbReference type="SMART" id="SM00032">
    <property type="entry name" value="CCP"/>
    <property type="match status" value="11"/>
</dbReference>
<feature type="domain" description="Sushi" evidence="13">
    <location>
        <begin position="405"/>
        <end position="462"/>
    </location>
</feature>
<dbReference type="InterPro" id="IPR050350">
    <property type="entry name" value="Compl-Cell_Adhes-Reg"/>
</dbReference>
<feature type="domain" description="Sushi" evidence="13">
    <location>
        <begin position="700"/>
        <end position="759"/>
    </location>
</feature>
<feature type="domain" description="Sushi" evidence="13">
    <location>
        <begin position="957"/>
        <end position="1015"/>
    </location>
</feature>
<feature type="disulfide bond" evidence="8">
    <location>
        <begin position="809"/>
        <end position="836"/>
    </location>
</feature>
<dbReference type="InterPro" id="IPR000436">
    <property type="entry name" value="Sushi_SCR_CCP_dom"/>
</dbReference>
<comment type="caution">
    <text evidence="8">Lacks conserved residue(s) required for the propagation of feature annotation.</text>
</comment>
<feature type="domain" description="Sushi" evidence="13">
    <location>
        <begin position="24"/>
        <end position="83"/>
    </location>
</feature>
<feature type="chain" id="PRO_5040292698" description="Sushi, von Willebrand factor type A, EGF and pentraxin domain-containing protein 1" evidence="11">
    <location>
        <begin position="22"/>
        <end position="1139"/>
    </location>
</feature>
<feature type="domain" description="Sushi" evidence="13">
    <location>
        <begin position="642"/>
        <end position="699"/>
    </location>
</feature>
<proteinExistence type="predicted"/>
<feature type="region of interest" description="Disordered" evidence="9">
    <location>
        <begin position="1111"/>
        <end position="1131"/>
    </location>
</feature>
<feature type="domain" description="Sushi" evidence="13">
    <location>
        <begin position="899"/>
        <end position="956"/>
    </location>
</feature>
<feature type="disulfide bond" evidence="8">
    <location>
        <begin position="730"/>
        <end position="757"/>
    </location>
</feature>
<dbReference type="EMBL" id="OU900108">
    <property type="protein sequence ID" value="CAG9857786.1"/>
    <property type="molecule type" value="Genomic_DNA"/>
</dbReference>
<dbReference type="PANTHER" id="PTHR19325">
    <property type="entry name" value="COMPLEMENT COMPONENT-RELATED SUSHI DOMAIN-CONTAINING"/>
    <property type="match status" value="1"/>
</dbReference>
<feature type="disulfide bond" evidence="8">
    <location>
        <begin position="986"/>
        <end position="1013"/>
    </location>
</feature>
<dbReference type="Gene3D" id="3.10.100.10">
    <property type="entry name" value="Mannose-Binding Protein A, subunit A"/>
    <property type="match status" value="1"/>
</dbReference>
<feature type="disulfide bond" evidence="8">
    <location>
        <begin position="927"/>
        <end position="954"/>
    </location>
</feature>
<dbReference type="Pfam" id="PF22633">
    <property type="entry name" value="F5_F8_type_C_2"/>
    <property type="match status" value="1"/>
</dbReference>
<dbReference type="SMART" id="SM00607">
    <property type="entry name" value="FTP"/>
    <property type="match status" value="1"/>
</dbReference>
<evidence type="ECO:0000256" key="5">
    <source>
        <dbReference type="ARBA" id="ARBA00022837"/>
    </source>
</evidence>
<name>A0A9N9TKW9_PHYSR</name>
<evidence type="ECO:0000256" key="1">
    <source>
        <dbReference type="ARBA" id="ARBA00022659"/>
    </source>
</evidence>
<gene>
    <name evidence="14" type="ORF">PHYEVI_LOCUS4185</name>
</gene>
<feature type="signal peptide" evidence="11">
    <location>
        <begin position="1"/>
        <end position="21"/>
    </location>
</feature>
<feature type="compositionally biased region" description="Basic and acidic residues" evidence="9">
    <location>
        <begin position="138"/>
        <end position="155"/>
    </location>
</feature>
<evidence type="ECO:0000313" key="14">
    <source>
        <dbReference type="EMBL" id="CAG9857786.1"/>
    </source>
</evidence>
<protein>
    <recommendedName>
        <fullName evidence="16">Sushi, von Willebrand factor type A, EGF and pentraxin domain-containing protein 1</fullName>
    </recommendedName>
</protein>
<keyword evidence="10" id="KW-0812">Transmembrane</keyword>
<dbReference type="Proteomes" id="UP001153712">
    <property type="component" value="Chromosome 15"/>
</dbReference>
<feature type="domain" description="Sushi" evidence="13">
    <location>
        <begin position="463"/>
        <end position="523"/>
    </location>
</feature>
<organism evidence="14 15">
    <name type="scientific">Phyllotreta striolata</name>
    <name type="common">Striped flea beetle</name>
    <name type="synonym">Crioceris striolata</name>
    <dbReference type="NCBI Taxonomy" id="444603"/>
    <lineage>
        <taxon>Eukaryota</taxon>
        <taxon>Metazoa</taxon>
        <taxon>Ecdysozoa</taxon>
        <taxon>Arthropoda</taxon>
        <taxon>Hexapoda</taxon>
        <taxon>Insecta</taxon>
        <taxon>Pterygota</taxon>
        <taxon>Neoptera</taxon>
        <taxon>Endopterygota</taxon>
        <taxon>Coleoptera</taxon>
        <taxon>Polyphaga</taxon>
        <taxon>Cucujiformia</taxon>
        <taxon>Chrysomeloidea</taxon>
        <taxon>Chrysomelidae</taxon>
        <taxon>Galerucinae</taxon>
        <taxon>Alticini</taxon>
        <taxon>Phyllotreta</taxon>
    </lineage>
</organism>
<feature type="disulfide bond" evidence="8">
    <location>
        <begin position="433"/>
        <end position="460"/>
    </location>
</feature>
<evidence type="ECO:0000256" key="8">
    <source>
        <dbReference type="PROSITE-ProRule" id="PRU00302"/>
    </source>
</evidence>
<evidence type="ECO:0000259" key="12">
    <source>
        <dbReference type="PROSITE" id="PS50041"/>
    </source>
</evidence>
<feature type="region of interest" description="Disordered" evidence="9">
    <location>
        <begin position="111"/>
        <end position="155"/>
    </location>
</feature>
<keyword evidence="7" id="KW-0325">Glycoprotein</keyword>
<feature type="disulfide bond" evidence="8">
    <location>
        <begin position="869"/>
        <end position="896"/>
    </location>
</feature>
<keyword evidence="10" id="KW-1133">Transmembrane helix</keyword>
<evidence type="ECO:0008006" key="16">
    <source>
        <dbReference type="Google" id="ProtNLM"/>
    </source>
</evidence>
<evidence type="ECO:0000256" key="4">
    <source>
        <dbReference type="ARBA" id="ARBA00022737"/>
    </source>
</evidence>
<dbReference type="SUPFAM" id="SSF49785">
    <property type="entry name" value="Galactose-binding domain-like"/>
    <property type="match status" value="1"/>
</dbReference>
<dbReference type="AlphaFoldDB" id="A0A9N9TKW9"/>
<sequence length="1139" mass="125253">MEMKFALVVYSLGLIVVRTNAQGTKCNHPAVPLNSRVTLSTPEPQVGTVASYQCDEGYETFGDTKATCSPAGKWIGEPPFCDLLDSSRENQDLIDPFREDQDLLDPSKEVQAGQLGPIQRPANQSTTVKGGSALNANDGDKSTEHDGKRCSETQKETSPWWQVDLLKPYAVKAIRITTRGCCGHQPLQDLEVRVGNSSGDLQKNPLCAWFPGTIDEGVSKTLVCARVLVGQHVFLQLVGVEGSLSLCEVEVFSADEFSIDRCVPKNSPDETELATFRQTCYKFETAKGGSFADARTTCRNQYGDLVHSISPSDNIFIHSELDRRKSKMRTQFVWIGAQKEPSVVSRTWKWVDGELVQRPSWGKDQPNNYNGEQNCAVLDGGRQWLWNDVGCNLDYCHWICQHGPFSCGSPDKLANTTIINYNNDIGSTIEYRCPPGHMLVGDSTRKCGTNGLWTGSAPACKYVNCGPLEDIPHGTVEIRDGGTTWYGAEASYTCHENYTLIGREIRRCSGDGRWTEEAPRCLFDWCPEPPPIQGGGVSSSGRRAGDTATYRCHTGHITIGEQILSCRLGGEWSGKAPTCKYVDCGSPAHIDNGKYELLNGTTTVESLVEYSCIADYWMTGQKQQKCTREGKWSADAPSCELITCEEPEVPAGSYVVGYDFNVHSAIEYHCEVGHILLGDSTHTCNSNGEWSGTTPTCEFIDCGKVAELQNGETSYVNGTTYLNSEISYSCYKNFKLNGVSKRTCLDNKQWSDVAPKCEEIRCPEPTLAEHGILSVTGNDRLYGRTLIRTQESTNSGTSYKIGALLKYRCERGYKIVGEPLRTCEDDGRWSGNVPECVYVDCGTPEPIEHGNVMLPSNVTYYGVLALYACRENYELNGVSRRLCQENGTWSSDTPSCREIQCKEPEAPNGLIVTVNTYSVGGLVKYQCPRGHTMEGNDTRVCLKRGEWSGNPPLCIAVDCHQPEDIENGRVLAVNGTTYNSAIEYHCVPNFVRVGPYLRKCMESGEWSGETPTCKAFSEAPQDASNMTTHIGIGAGIVLFLLLLLGLIYLKLRKPVAVKNTENVEGAERKEDRSAAVMSYSTLTDRNGGCGNVYENINGGGDENVYDAPYEETGRRSSGEYEPEPVGRTNGVTINGVAVR</sequence>
<evidence type="ECO:0000256" key="2">
    <source>
        <dbReference type="ARBA" id="ARBA00022723"/>
    </source>
</evidence>
<feature type="disulfide bond" evidence="8">
    <location>
        <begin position="494"/>
        <end position="521"/>
    </location>
</feature>
<keyword evidence="2" id="KW-0479">Metal-binding</keyword>